<dbReference type="EMBL" id="ML996689">
    <property type="protein sequence ID" value="KAF2403693.1"/>
    <property type="molecule type" value="Genomic_DNA"/>
</dbReference>
<proteinExistence type="predicted"/>
<name>A0A6G1I5W4_9PEZI</name>
<dbReference type="OrthoDB" id="3455587at2759"/>
<evidence type="ECO:0000313" key="3">
    <source>
        <dbReference type="Proteomes" id="UP000799640"/>
    </source>
</evidence>
<dbReference type="AlphaFoldDB" id="A0A6G1I5W4"/>
<feature type="chain" id="PRO_5026214068" description="Six-hairpin glycosidase" evidence="1">
    <location>
        <begin position="22"/>
        <end position="783"/>
    </location>
</feature>
<evidence type="ECO:0000313" key="2">
    <source>
        <dbReference type="EMBL" id="KAF2403693.1"/>
    </source>
</evidence>
<accession>A0A6G1I5W4</accession>
<keyword evidence="3" id="KW-1185">Reference proteome</keyword>
<dbReference type="GO" id="GO:0005975">
    <property type="term" value="P:carbohydrate metabolic process"/>
    <property type="evidence" value="ECO:0007669"/>
    <property type="project" value="InterPro"/>
</dbReference>
<protein>
    <recommendedName>
        <fullName evidence="4">Six-hairpin glycosidase</fullName>
    </recommendedName>
</protein>
<organism evidence="2 3">
    <name type="scientific">Trichodelitschia bisporula</name>
    <dbReference type="NCBI Taxonomy" id="703511"/>
    <lineage>
        <taxon>Eukaryota</taxon>
        <taxon>Fungi</taxon>
        <taxon>Dikarya</taxon>
        <taxon>Ascomycota</taxon>
        <taxon>Pezizomycotina</taxon>
        <taxon>Dothideomycetes</taxon>
        <taxon>Dothideomycetes incertae sedis</taxon>
        <taxon>Phaeotrichales</taxon>
        <taxon>Phaeotrichaceae</taxon>
        <taxon>Trichodelitschia</taxon>
    </lineage>
</organism>
<feature type="signal peptide" evidence="1">
    <location>
        <begin position="1"/>
        <end position="21"/>
    </location>
</feature>
<dbReference type="Proteomes" id="UP000799640">
    <property type="component" value="Unassembled WGS sequence"/>
</dbReference>
<dbReference type="InterPro" id="IPR008928">
    <property type="entry name" value="6-hairpin_glycosidase_sf"/>
</dbReference>
<gene>
    <name evidence="2" type="ORF">EJ06DRAFT_579650</name>
</gene>
<reference evidence="2" key="1">
    <citation type="journal article" date="2020" name="Stud. Mycol.">
        <title>101 Dothideomycetes genomes: a test case for predicting lifestyles and emergence of pathogens.</title>
        <authorList>
            <person name="Haridas S."/>
            <person name="Albert R."/>
            <person name="Binder M."/>
            <person name="Bloem J."/>
            <person name="Labutti K."/>
            <person name="Salamov A."/>
            <person name="Andreopoulos B."/>
            <person name="Baker S."/>
            <person name="Barry K."/>
            <person name="Bills G."/>
            <person name="Bluhm B."/>
            <person name="Cannon C."/>
            <person name="Castanera R."/>
            <person name="Culley D."/>
            <person name="Daum C."/>
            <person name="Ezra D."/>
            <person name="Gonzalez J."/>
            <person name="Henrissat B."/>
            <person name="Kuo A."/>
            <person name="Liang C."/>
            <person name="Lipzen A."/>
            <person name="Lutzoni F."/>
            <person name="Magnuson J."/>
            <person name="Mondo S."/>
            <person name="Nolan M."/>
            <person name="Ohm R."/>
            <person name="Pangilinan J."/>
            <person name="Park H.-J."/>
            <person name="Ramirez L."/>
            <person name="Alfaro M."/>
            <person name="Sun H."/>
            <person name="Tritt A."/>
            <person name="Yoshinaga Y."/>
            <person name="Zwiers L.-H."/>
            <person name="Turgeon B."/>
            <person name="Goodwin S."/>
            <person name="Spatafora J."/>
            <person name="Crous P."/>
            <person name="Grigoriev I."/>
        </authorList>
    </citation>
    <scope>NUCLEOTIDE SEQUENCE</scope>
    <source>
        <strain evidence="2">CBS 262.69</strain>
    </source>
</reference>
<evidence type="ECO:0000256" key="1">
    <source>
        <dbReference type="SAM" id="SignalP"/>
    </source>
</evidence>
<sequence length="783" mass="85494">MAPHSFTALLALAALGRTMESQYTFHALASDALDLSAGPDSSFLGNFTSSRLPFAAPPSARIPTSNHALLATITLANTTWKITEDLATLNGALVFTSPSGTQRIFRKTAEVFAPGAEASYPRYAGVPIRDVGMALNDVLADKLLTGGEPSEAQVRATIPPLTRGPAWTGFVGNVQANDVMAIFPMGNTRAWQVVHMAPEVARYARARSEGFVGGWMPAVRKVFAVREGSWWEVVGFGDVDAPDPFVIQTWHRSMLVENGKVVKVVYGHSYPDFAGVQKGPPPEKFYEALLRFGEYWEGHLKDVAPLTLPDQSWVDMTKFAFAKELMTRPGGVYPKYGAFDRDYAGSEYDGFQDIFTSSLSANLEWGRFTHAAAVLDNYFTLFVSPAGDINMRGPEVGQFGLTLSLLAKYAAYTNDIALLTKHKAKIIATAAVLTRLHDEALALPKSNPGYGLIHGWSESDAALKANPATWWKPYFANSAFAARGFRDLARVPLFAAQAADWKQRADTLVARTVEAMNASVLRNKGTLPYIPPLPGVANTFREAMAKGDSEQAWPHRLYAELVHANVLPRELQGQVINVMRAYGATSMGVVANVGAPSGQTRDILGFISYGYALALLFLDRGDEYVLFLYSHRYHVHSRGAWNAAEVSGTAGGASTFCNPAQLTIPKLVRWALVLEDQDEERVYLGRGVPRAWLATGKEVGIRGAPTRWGRVDYTMKMVPGKEVTARAKFEGRVPAEVEFKLRLPKGVKIGGVLVNGRDVPVKNEAVVVKTEGAREFFVQVRIS</sequence>
<evidence type="ECO:0008006" key="4">
    <source>
        <dbReference type="Google" id="ProtNLM"/>
    </source>
</evidence>
<dbReference type="SUPFAM" id="SSF48208">
    <property type="entry name" value="Six-hairpin glycosidases"/>
    <property type="match status" value="1"/>
</dbReference>
<keyword evidence="1" id="KW-0732">Signal</keyword>